<feature type="domain" description="Synaptonemal complex protein 2 Spt16M-like" evidence="7">
    <location>
        <begin position="273"/>
        <end position="383"/>
    </location>
</feature>
<dbReference type="HOGENOM" id="CLU_027118_0_0_1"/>
<dbReference type="Pfam" id="PF18581">
    <property type="entry name" value="SYCP2_ARLD"/>
    <property type="match status" value="1"/>
</dbReference>
<name>G3T034_LOXAF</name>
<evidence type="ECO:0000259" key="7">
    <source>
        <dbReference type="Pfam" id="PF18584"/>
    </source>
</evidence>
<dbReference type="OMA" id="EMRKPAN"/>
<dbReference type="InterPro" id="IPR041322">
    <property type="entry name" value="SYCP2_ARLD"/>
</dbReference>
<reference evidence="8" key="2">
    <citation type="submission" date="2025-08" db="UniProtKB">
        <authorList>
            <consortium name="Ensembl"/>
        </authorList>
    </citation>
    <scope>IDENTIFICATION</scope>
    <source>
        <strain evidence="8">Isolate ISIS603380</strain>
    </source>
</reference>
<evidence type="ECO:0008006" key="10">
    <source>
        <dbReference type="Google" id="ProtNLM"/>
    </source>
</evidence>
<dbReference type="PANTHER" id="PTHR15607:SF14">
    <property type="entry name" value="SYNAPTONEMAL COMPLEX PROTEIN 2-LIKE"/>
    <property type="match status" value="1"/>
</dbReference>
<evidence type="ECO:0000313" key="9">
    <source>
        <dbReference type="Proteomes" id="UP000007646"/>
    </source>
</evidence>
<evidence type="ECO:0000259" key="6">
    <source>
        <dbReference type="Pfam" id="PF18581"/>
    </source>
</evidence>
<dbReference type="Pfam" id="PF18584">
    <property type="entry name" value="SYCP2_SLD"/>
    <property type="match status" value="1"/>
</dbReference>
<proteinExistence type="inferred from homology"/>
<dbReference type="SUPFAM" id="SSF48371">
    <property type="entry name" value="ARM repeat"/>
    <property type="match status" value="1"/>
</dbReference>
<keyword evidence="5" id="KW-0539">Nucleus</keyword>
<evidence type="ECO:0000256" key="2">
    <source>
        <dbReference type="ARBA" id="ARBA00004286"/>
    </source>
</evidence>
<keyword evidence="9" id="KW-1185">Reference proteome</keyword>
<dbReference type="eggNOG" id="ENOG502QSX7">
    <property type="taxonomic scope" value="Eukaryota"/>
</dbReference>
<dbReference type="GO" id="GO:0140013">
    <property type="term" value="P:meiotic nuclear division"/>
    <property type="evidence" value="ECO:0007669"/>
    <property type="project" value="TreeGrafter"/>
</dbReference>
<dbReference type="AlphaFoldDB" id="G3T034"/>
<protein>
    <recommendedName>
        <fullName evidence="10">Synaptonemal complex protein 2 like</fullName>
    </recommendedName>
</protein>
<sequence>AKLSTFQLQSLITAVSAGKGYQKIKEYFQQRESRASQKYDHLLLNQLERSINKELDDREFQHVSLLLKCVQQFCLDGPKEDEPLLIQQGLVPKMVSWLERTIGFLIKEDLASDVSLITATEDFFDTALVRMKIMLSGKIQMLDSFIFSLGSLVTGKTQNHLIGQEALRTLNCILEAVPREERRKLALLEGTHPFMRDLARTIVTVGDYDQQAAICEALCRLVTKHLRDDFVHEWFEDDFIAEAFKEIKDREFETDCRQFLNHLNNRLGDQRRVYSFPCITAFADGHEMRKPANEKLEKFWIDFNLGGQSITFYIDNAKVMMRNSCILICTGVFHFLIETEKMKNLIIYLKRPVTIGDKEVMKTEIQFDLEYNISQVAIKALGEESQV</sequence>
<evidence type="ECO:0000313" key="8">
    <source>
        <dbReference type="Ensembl" id="ENSLAFP00000006291.3"/>
    </source>
</evidence>
<evidence type="ECO:0000256" key="5">
    <source>
        <dbReference type="ARBA" id="ARBA00023242"/>
    </source>
</evidence>
<dbReference type="GO" id="GO:0000779">
    <property type="term" value="C:condensed chromosome, centromeric region"/>
    <property type="evidence" value="ECO:0007669"/>
    <property type="project" value="TreeGrafter"/>
</dbReference>
<dbReference type="InterPro" id="IPR024835">
    <property type="entry name" value="SYCP2-like"/>
</dbReference>
<feature type="domain" description="Synaptonemal complex protein 2 armadillo-repeat-like" evidence="6">
    <location>
        <begin position="7"/>
        <end position="181"/>
    </location>
</feature>
<dbReference type="Ensembl" id="ENSLAFT00000007482.3">
    <property type="protein sequence ID" value="ENSLAFP00000006291.3"/>
    <property type="gene ID" value="ENSLAFG00000007477.3"/>
</dbReference>
<dbReference type="Proteomes" id="UP000007646">
    <property type="component" value="Unassembled WGS sequence"/>
</dbReference>
<dbReference type="InterPro" id="IPR040560">
    <property type="entry name" value="SYCP2_SLD"/>
</dbReference>
<dbReference type="PANTHER" id="PTHR15607">
    <property type="entry name" value="SYNAPTONEMAL COMPLEX PROTEIN-RELATED"/>
    <property type="match status" value="1"/>
</dbReference>
<keyword evidence="4" id="KW-0158">Chromosome</keyword>
<reference evidence="8 9" key="1">
    <citation type="submission" date="2009-06" db="EMBL/GenBank/DDBJ databases">
        <title>The Genome Sequence of Loxodonta africana (African elephant).</title>
        <authorList>
            <person name="Di Palma F."/>
            <person name="Heiman D."/>
            <person name="Young S."/>
            <person name="Johnson J."/>
            <person name="Lander E.S."/>
            <person name="Lindblad-Toh K."/>
        </authorList>
    </citation>
    <scope>NUCLEOTIDE SEQUENCE [LARGE SCALE GENOMIC DNA]</scope>
    <source>
        <strain evidence="8 9">Isolate ISIS603380</strain>
    </source>
</reference>
<dbReference type="GeneTree" id="ENSGT00530000063859"/>
<comment type="similarity">
    <text evidence="3">Belongs to the SYCP2 family.</text>
</comment>
<dbReference type="GO" id="GO:0000800">
    <property type="term" value="C:lateral element"/>
    <property type="evidence" value="ECO:0007669"/>
    <property type="project" value="TreeGrafter"/>
</dbReference>
<comment type="subcellular location">
    <subcellularLocation>
        <location evidence="2">Chromosome</location>
    </subcellularLocation>
    <subcellularLocation>
        <location evidence="1">Nucleus</location>
    </subcellularLocation>
</comment>
<organism evidence="8 9">
    <name type="scientific">Loxodonta africana</name>
    <name type="common">African elephant</name>
    <dbReference type="NCBI Taxonomy" id="9785"/>
    <lineage>
        <taxon>Eukaryota</taxon>
        <taxon>Metazoa</taxon>
        <taxon>Chordata</taxon>
        <taxon>Craniata</taxon>
        <taxon>Vertebrata</taxon>
        <taxon>Euteleostomi</taxon>
        <taxon>Mammalia</taxon>
        <taxon>Eutheria</taxon>
        <taxon>Afrotheria</taxon>
        <taxon>Proboscidea</taxon>
        <taxon>Elephantidae</taxon>
        <taxon>Loxodonta</taxon>
    </lineage>
</organism>
<reference evidence="8" key="3">
    <citation type="submission" date="2025-09" db="UniProtKB">
        <authorList>
            <consortium name="Ensembl"/>
        </authorList>
    </citation>
    <scope>IDENTIFICATION</scope>
    <source>
        <strain evidence="8">Isolate ISIS603380</strain>
    </source>
</reference>
<accession>G3T034</accession>
<evidence type="ECO:0000256" key="3">
    <source>
        <dbReference type="ARBA" id="ARBA00007960"/>
    </source>
</evidence>
<dbReference type="InterPro" id="IPR016024">
    <property type="entry name" value="ARM-type_fold"/>
</dbReference>
<evidence type="ECO:0000256" key="4">
    <source>
        <dbReference type="ARBA" id="ARBA00022454"/>
    </source>
</evidence>
<dbReference type="STRING" id="9785.ENSLAFP00000006291"/>
<dbReference type="InParanoid" id="G3T034"/>
<evidence type="ECO:0000256" key="1">
    <source>
        <dbReference type="ARBA" id="ARBA00004123"/>
    </source>
</evidence>